<protein>
    <submittedName>
        <fullName evidence="1">Uncharacterized protein</fullName>
    </submittedName>
</protein>
<sequence>KEDRIKFMVHHRLLLFSNDRRDSQVIMESEARMQCLELHK</sequence>
<proteinExistence type="predicted"/>
<feature type="non-terminal residue" evidence="1">
    <location>
        <position position="1"/>
    </location>
</feature>
<reference evidence="1" key="1">
    <citation type="submission" date="2014-05" db="EMBL/GenBank/DDBJ databases">
        <authorList>
            <person name="Chronopoulou M."/>
        </authorList>
    </citation>
    <scope>NUCLEOTIDE SEQUENCE</scope>
    <source>
        <tissue evidence="1">Whole organism</tissue>
    </source>
</reference>
<dbReference type="EMBL" id="HACA01008380">
    <property type="protein sequence ID" value="CDW25741.1"/>
    <property type="molecule type" value="Transcribed_RNA"/>
</dbReference>
<name>A0A0K2TJP9_LEPSM</name>
<organism evidence="1">
    <name type="scientific">Lepeophtheirus salmonis</name>
    <name type="common">Salmon louse</name>
    <name type="synonym">Caligus salmonis</name>
    <dbReference type="NCBI Taxonomy" id="72036"/>
    <lineage>
        <taxon>Eukaryota</taxon>
        <taxon>Metazoa</taxon>
        <taxon>Ecdysozoa</taxon>
        <taxon>Arthropoda</taxon>
        <taxon>Crustacea</taxon>
        <taxon>Multicrustacea</taxon>
        <taxon>Hexanauplia</taxon>
        <taxon>Copepoda</taxon>
        <taxon>Siphonostomatoida</taxon>
        <taxon>Caligidae</taxon>
        <taxon>Lepeophtheirus</taxon>
    </lineage>
</organism>
<evidence type="ECO:0000313" key="1">
    <source>
        <dbReference type="EMBL" id="CDW25741.1"/>
    </source>
</evidence>
<dbReference type="AlphaFoldDB" id="A0A0K2TJP9"/>
<accession>A0A0K2TJP9</accession>